<evidence type="ECO:0000256" key="3">
    <source>
        <dbReference type="ARBA" id="ARBA00022552"/>
    </source>
</evidence>
<keyword evidence="2 11" id="KW-0690">Ribosome biogenesis</keyword>
<dbReference type="EMBL" id="CP093365">
    <property type="protein sequence ID" value="UQS84051.1"/>
    <property type="molecule type" value="Genomic_DNA"/>
</dbReference>
<dbReference type="HAMAP" id="MF_01469">
    <property type="entry name" value="RNase_M5"/>
    <property type="match status" value="1"/>
</dbReference>
<comment type="similarity">
    <text evidence="11">Belongs to the ribonuclease M5 family.</text>
</comment>
<evidence type="ECO:0000256" key="2">
    <source>
        <dbReference type="ARBA" id="ARBA00022517"/>
    </source>
</evidence>
<sequence>MTKIKEVIVVEGRDDTARLHQVLGDVDTIETNGSEISDQTIELIRKAQNKRGVIVITDPDFNGERIRRKIVAAVPGVKQAFLRRQDSVPSSRRGSLGLEHASSSVIKKALSALWTTTTTENAAITAQNLIDCGLVGQKQSRRLRELVGDILHIGYANSKQFQRRLAMFKITLPQLTKALQQAKEELHDS</sequence>
<dbReference type="InterPro" id="IPR006171">
    <property type="entry name" value="TOPRIM_dom"/>
</dbReference>
<dbReference type="InterPro" id="IPR025156">
    <property type="entry name" value="RNase_M5_C"/>
</dbReference>
<keyword evidence="8 11" id="KW-0378">Hydrolase</keyword>
<dbReference type="RefSeq" id="WP_249513235.1">
    <property type="nucleotide sequence ID" value="NZ_CP093365.1"/>
</dbReference>
<keyword evidence="1 11" id="KW-0963">Cytoplasm</keyword>
<dbReference type="Gene3D" id="3.40.1360.10">
    <property type="match status" value="1"/>
</dbReference>
<dbReference type="Proteomes" id="UP000831947">
    <property type="component" value="Chromosome"/>
</dbReference>
<comment type="function">
    <text evidence="11">Required for correct processing of both the 5' and 3' ends of 5S rRNA precursor. Cleaves both sides of a double-stranded region yielding mature 5S rRNA in one step.</text>
</comment>
<evidence type="ECO:0000256" key="5">
    <source>
        <dbReference type="ARBA" id="ARBA00022723"/>
    </source>
</evidence>
<name>A0ABY4PEV8_9LACO</name>
<evidence type="ECO:0000259" key="13">
    <source>
        <dbReference type="PROSITE" id="PS50880"/>
    </source>
</evidence>
<reference evidence="14 15" key="1">
    <citation type="journal article" date="2022" name="Int. J. Syst. Evol. Microbiol.">
        <title>Apilactobacillus apisilvae sp. nov., Nicolia spurrieriana gen. nov. sp. nov., Bombilactobacillus folatiphilus sp. nov. and Bombilactobacillus thymidiniphilus sp. nov., four new lactic acid bacterial isolates from stingless bees Tetragonula carbonaria and Austroplebeia australis.</title>
        <authorList>
            <person name="Oliphant S.A."/>
            <person name="Watson-Haigh N.S."/>
            <person name="Sumby K.M."/>
            <person name="Gardner J."/>
            <person name="Groom S."/>
            <person name="Jiranek V."/>
        </authorList>
    </citation>
    <scope>NUCLEOTIDE SEQUENCE [LARGE SCALE GENOMIC DNA]</scope>
    <source>
        <strain evidence="14 15">SG4_A1</strain>
    </source>
</reference>
<dbReference type="Pfam" id="PF13331">
    <property type="entry name" value="DUF4093"/>
    <property type="match status" value="1"/>
</dbReference>
<keyword evidence="5" id="KW-0479">Metal-binding</keyword>
<evidence type="ECO:0000256" key="12">
    <source>
        <dbReference type="NCBIfam" id="TIGR00334"/>
    </source>
</evidence>
<dbReference type="SMART" id="SM00493">
    <property type="entry name" value="TOPRIM"/>
    <property type="match status" value="1"/>
</dbReference>
<evidence type="ECO:0000313" key="15">
    <source>
        <dbReference type="Proteomes" id="UP000831947"/>
    </source>
</evidence>
<accession>A0ABY4PEV8</accession>
<evidence type="ECO:0000256" key="8">
    <source>
        <dbReference type="ARBA" id="ARBA00022801"/>
    </source>
</evidence>
<dbReference type="SUPFAM" id="SSF110455">
    <property type="entry name" value="Toprim domain"/>
    <property type="match status" value="1"/>
</dbReference>
<protein>
    <recommendedName>
        <fullName evidence="11 12">Ribonuclease M5</fullName>
        <ecNumber evidence="11 12">3.1.26.8</ecNumber>
    </recommendedName>
    <alternativeName>
        <fullName evidence="11">RNase M5</fullName>
    </alternativeName>
    <alternativeName>
        <fullName evidence="11">Ribosomal RNA terminal maturase M5</fullName>
    </alternativeName>
</protein>
<feature type="domain" description="Toprim" evidence="13">
    <location>
        <begin position="5"/>
        <end position="89"/>
    </location>
</feature>
<keyword evidence="6 11" id="KW-0699">rRNA-binding</keyword>
<evidence type="ECO:0000256" key="7">
    <source>
        <dbReference type="ARBA" id="ARBA00022759"/>
    </source>
</evidence>
<comment type="subcellular location">
    <subcellularLocation>
        <location evidence="11">Cytoplasm</location>
    </subcellularLocation>
</comment>
<evidence type="ECO:0000256" key="11">
    <source>
        <dbReference type="HAMAP-Rule" id="MF_01469"/>
    </source>
</evidence>
<evidence type="ECO:0000313" key="14">
    <source>
        <dbReference type="EMBL" id="UQS84051.1"/>
    </source>
</evidence>
<keyword evidence="10 11" id="KW-0694">RNA-binding</keyword>
<dbReference type="CDD" id="cd01027">
    <property type="entry name" value="TOPRIM_RNase_M5_like"/>
    <property type="match status" value="1"/>
</dbReference>
<evidence type="ECO:0000256" key="1">
    <source>
        <dbReference type="ARBA" id="ARBA00022490"/>
    </source>
</evidence>
<comment type="catalytic activity">
    <reaction evidence="11">
        <text>Endonucleolytic cleavage of RNA, removing 21 and 42 nucleotides, respectively, from the 5'- and 3'-termini of a 5S-rRNA precursor.</text>
        <dbReference type="EC" id="3.1.26.8"/>
    </reaction>
</comment>
<evidence type="ECO:0000256" key="6">
    <source>
        <dbReference type="ARBA" id="ARBA00022730"/>
    </source>
</evidence>
<organism evidence="14 15">
    <name type="scientific">Bombilactobacillus thymidiniphilus</name>
    <dbReference type="NCBI Taxonomy" id="2923363"/>
    <lineage>
        <taxon>Bacteria</taxon>
        <taxon>Bacillati</taxon>
        <taxon>Bacillota</taxon>
        <taxon>Bacilli</taxon>
        <taxon>Lactobacillales</taxon>
        <taxon>Lactobacillaceae</taxon>
        <taxon>Bombilactobacillus</taxon>
    </lineage>
</organism>
<gene>
    <name evidence="11 14" type="primary">rnmV</name>
    <name evidence="14" type="ORF">MOO47_02385</name>
</gene>
<dbReference type="NCBIfam" id="TIGR00334">
    <property type="entry name" value="5S_RNA_mat_M5"/>
    <property type="match status" value="1"/>
</dbReference>
<evidence type="ECO:0000256" key="4">
    <source>
        <dbReference type="ARBA" id="ARBA00022722"/>
    </source>
</evidence>
<keyword evidence="9" id="KW-0460">Magnesium</keyword>
<keyword evidence="3 11" id="KW-0698">rRNA processing</keyword>
<dbReference type="PROSITE" id="PS50880">
    <property type="entry name" value="TOPRIM"/>
    <property type="match status" value="1"/>
</dbReference>
<keyword evidence="4 11" id="KW-0540">Nuclease</keyword>
<dbReference type="PANTHER" id="PTHR39156">
    <property type="entry name" value="RIBONUCLEASE M5"/>
    <property type="match status" value="1"/>
</dbReference>
<dbReference type="InterPro" id="IPR034141">
    <property type="entry name" value="TOPRIM_RNase_M5-like"/>
</dbReference>
<keyword evidence="7 11" id="KW-0255">Endonuclease</keyword>
<dbReference type="PANTHER" id="PTHR39156:SF1">
    <property type="entry name" value="RIBONUCLEASE M5"/>
    <property type="match status" value="1"/>
</dbReference>
<dbReference type="EC" id="3.1.26.8" evidence="11 12"/>
<dbReference type="InterPro" id="IPR004466">
    <property type="entry name" value="RNase_M5"/>
</dbReference>
<dbReference type="GO" id="GO:0043822">
    <property type="term" value="F:ribonuclease M5 activity"/>
    <property type="evidence" value="ECO:0007669"/>
    <property type="project" value="UniProtKB-EC"/>
</dbReference>
<dbReference type="Pfam" id="PF01751">
    <property type="entry name" value="Toprim"/>
    <property type="match status" value="1"/>
</dbReference>
<evidence type="ECO:0000256" key="10">
    <source>
        <dbReference type="ARBA" id="ARBA00022884"/>
    </source>
</evidence>
<keyword evidence="15" id="KW-1185">Reference proteome</keyword>
<proteinExistence type="inferred from homology"/>
<evidence type="ECO:0000256" key="9">
    <source>
        <dbReference type="ARBA" id="ARBA00022842"/>
    </source>
</evidence>